<dbReference type="EMBL" id="CP111018">
    <property type="protein sequence ID" value="WAR11097.1"/>
    <property type="molecule type" value="Genomic_DNA"/>
</dbReference>
<dbReference type="InterPro" id="IPR040626">
    <property type="entry name" value="Pepdidase_M14_N"/>
</dbReference>
<gene>
    <name evidence="4" type="ORF">MAR_036173</name>
</gene>
<proteinExistence type="predicted"/>
<dbReference type="Proteomes" id="UP001164746">
    <property type="component" value="Chromosome 7"/>
</dbReference>
<evidence type="ECO:0000313" key="5">
    <source>
        <dbReference type="Proteomes" id="UP001164746"/>
    </source>
</evidence>
<dbReference type="Gene3D" id="1.25.10.10">
    <property type="entry name" value="Leucine-rich Repeat Variant"/>
    <property type="match status" value="1"/>
</dbReference>
<dbReference type="SUPFAM" id="SSF48371">
    <property type="entry name" value="ARM repeat"/>
    <property type="match status" value="1"/>
</dbReference>
<protein>
    <submittedName>
        <fullName evidence="4">CBPC1-like protein</fullName>
    </submittedName>
</protein>
<feature type="compositionally biased region" description="Acidic residues" evidence="2">
    <location>
        <begin position="375"/>
        <end position="386"/>
    </location>
</feature>
<organism evidence="4 5">
    <name type="scientific">Mya arenaria</name>
    <name type="common">Soft-shell clam</name>
    <dbReference type="NCBI Taxonomy" id="6604"/>
    <lineage>
        <taxon>Eukaryota</taxon>
        <taxon>Metazoa</taxon>
        <taxon>Spiralia</taxon>
        <taxon>Lophotrochozoa</taxon>
        <taxon>Mollusca</taxon>
        <taxon>Bivalvia</taxon>
        <taxon>Autobranchia</taxon>
        <taxon>Heteroconchia</taxon>
        <taxon>Euheterodonta</taxon>
        <taxon>Imparidentia</taxon>
        <taxon>Neoheterodontei</taxon>
        <taxon>Myida</taxon>
        <taxon>Myoidea</taxon>
        <taxon>Myidae</taxon>
        <taxon>Mya</taxon>
    </lineage>
</organism>
<dbReference type="PANTHER" id="PTHR12756">
    <property type="entry name" value="CYTOSOLIC CARBOXYPEPTIDASE"/>
    <property type="match status" value="1"/>
</dbReference>
<dbReference type="PANTHER" id="PTHR12756:SF11">
    <property type="entry name" value="CYTOSOLIC CARBOXYPEPTIDASE 1"/>
    <property type="match status" value="1"/>
</dbReference>
<evidence type="ECO:0000256" key="1">
    <source>
        <dbReference type="ARBA" id="ARBA00001947"/>
    </source>
</evidence>
<dbReference type="InterPro" id="IPR016024">
    <property type="entry name" value="ARM-type_fold"/>
</dbReference>
<comment type="cofactor">
    <cofactor evidence="1">
        <name>Zn(2+)</name>
        <dbReference type="ChEBI" id="CHEBI:29105"/>
    </cofactor>
</comment>
<feature type="region of interest" description="Disordered" evidence="2">
    <location>
        <begin position="921"/>
        <end position="1119"/>
    </location>
</feature>
<evidence type="ECO:0000313" key="4">
    <source>
        <dbReference type="EMBL" id="WAR11097.1"/>
    </source>
</evidence>
<feature type="compositionally biased region" description="Basic residues" evidence="2">
    <location>
        <begin position="985"/>
        <end position="998"/>
    </location>
</feature>
<accession>A0ABY7EQ61</accession>
<dbReference type="InterPro" id="IPR011989">
    <property type="entry name" value="ARM-like"/>
</dbReference>
<feature type="compositionally biased region" description="Acidic residues" evidence="2">
    <location>
        <begin position="961"/>
        <end position="980"/>
    </location>
</feature>
<evidence type="ECO:0000256" key="2">
    <source>
        <dbReference type="SAM" id="MobiDB-lite"/>
    </source>
</evidence>
<feature type="domain" description="Cytosolic carboxypeptidase N-terminal" evidence="3">
    <location>
        <begin position="740"/>
        <end position="874"/>
    </location>
</feature>
<feature type="compositionally biased region" description="Acidic residues" evidence="2">
    <location>
        <begin position="1048"/>
        <end position="1064"/>
    </location>
</feature>
<reference evidence="4" key="1">
    <citation type="submission" date="2022-11" db="EMBL/GenBank/DDBJ databases">
        <title>Centuries of genome instability and evolution in soft-shell clam transmissible cancer (bioRxiv).</title>
        <authorList>
            <person name="Hart S.F.M."/>
            <person name="Yonemitsu M.A."/>
            <person name="Giersch R.M."/>
            <person name="Beal B.F."/>
            <person name="Arriagada G."/>
            <person name="Davis B.W."/>
            <person name="Ostrander E.A."/>
            <person name="Goff S.P."/>
            <person name="Metzger M.J."/>
        </authorList>
    </citation>
    <scope>NUCLEOTIDE SEQUENCE</scope>
    <source>
        <strain evidence="4">MELC-2E11</strain>
        <tissue evidence="4">Siphon/mantle</tissue>
    </source>
</reference>
<dbReference type="InterPro" id="IPR050821">
    <property type="entry name" value="Cytosolic_carboxypeptidase"/>
</dbReference>
<feature type="compositionally biased region" description="Basic and acidic residues" evidence="2">
    <location>
        <begin position="926"/>
        <end position="939"/>
    </location>
</feature>
<feature type="region of interest" description="Disordered" evidence="2">
    <location>
        <begin position="543"/>
        <end position="582"/>
    </location>
</feature>
<evidence type="ECO:0000259" key="3">
    <source>
        <dbReference type="Pfam" id="PF18027"/>
    </source>
</evidence>
<feature type="compositionally biased region" description="Basic and acidic residues" evidence="2">
    <location>
        <begin position="1019"/>
        <end position="1028"/>
    </location>
</feature>
<feature type="compositionally biased region" description="Basic residues" evidence="2">
    <location>
        <begin position="561"/>
        <end position="580"/>
    </location>
</feature>
<feature type="compositionally biased region" description="Low complexity" evidence="2">
    <location>
        <begin position="550"/>
        <end position="560"/>
    </location>
</feature>
<feature type="compositionally biased region" description="Basic and acidic residues" evidence="2">
    <location>
        <begin position="946"/>
        <end position="958"/>
    </location>
</feature>
<name>A0ABY7EQ61_MYAAR</name>
<feature type="compositionally biased region" description="Basic and acidic residues" evidence="2">
    <location>
        <begin position="1078"/>
        <end position="1099"/>
    </location>
</feature>
<sequence>MERNVGARLQSMFQQLEKLGGKAAKNQSGEDLQQMRYVTCKIFQIIATQEKIHRDSVLKNQAQLDLLLQTLKNASDRAVLVNIINICSELLGKTQVGKKASAFVSVNATNIVFQTLVQEAEDNSPSEEFMFTCHQVLARIGQKDRKFALKARLNRALLVTLTLIKNNLTNFRNLQVLLPVFKLYTNNSVNSSYLGKHNTIPPICKVVLQCNRKHASVLKYGLDILNNLTKSRNNAARTIGGEYVPHILILYNDWHHADTKHRHVSIRKGLLNILKNITNLRSGRRTLVDAGGIRILYESAQDVIECREMENLILLASVIMRKCCPRNKLPVSRFNSVVTFERPESELYPVEGAELASEPNSSQSMLDGGDSDNSSLEDDDDIDSDDERFKNEVDENEDEGGDTTPEAHKRSPEDLAMYNHLFPELFEIEFQEESNSDSIVIPTGSQESGLERGGRRSSEKLATRAGVIYPLNPDSLRKSSSSHTIYRMQTCVSDFNDTSGYSSGRTGTTGGGVDVEYLDSYGRSESTINMKTGANVISLDFPTSNTPSNKLSGSKKAAAQKSKKSKGSKKPGKDKKLKKSVTKDSSDNIASFTNSLCITPIPNIVDPDEEIEQNLVYEDDDDVFDMQHDPLMYQEVARLTKSVYRFEKIAYPDLCGSISPYGFEPLYHRKFGVQRSKVFEDIDRMIHPELIIDRDVYDLDLIKAKAGVNFIPDNSAVSNRDEFRVGSAGRYEPGPETLRFNSQFECGNLRKAICVRDFEYDLILNPDVNINHHHQWFYFEVSNMISGCPYRFNIVNCEKLNSQFNFGMQPILFSVMEAMEGKPFWVRTGTDICYYRNHFTRSATVTGGVKGKTYYTTTFTVTFKHSRDVCYMAYHYPYTFSTLQTHLTLWDQTVDRDAVFFRRQTLCETLAGNPVPVVTITAQPRTDSREDIEEFSKEEDNSDEAADLREARGEKGFSDDVLADDESSSYIESGDEDDVDELKSRKTGVKRGRKRAVKRNLDDGIDADNIVDGNGIDNLAKEEDKNPESSETGGSGSIVKDSVHEEAVDAESEALEEQGEEPDNDDQKPCTENDEVKDDANDTARKTSDDVVETSETKSSRGVPESSSWSGGPRPTKTFDGLVVVASDVAAVSVSRYVSRPDRSRDS</sequence>
<dbReference type="Gene3D" id="2.60.40.3120">
    <property type="match status" value="1"/>
</dbReference>
<dbReference type="Pfam" id="PF18027">
    <property type="entry name" value="Pepdidase_M14_N"/>
    <property type="match status" value="1"/>
</dbReference>
<feature type="region of interest" description="Disordered" evidence="2">
    <location>
        <begin position="349"/>
        <end position="412"/>
    </location>
</feature>
<dbReference type="Pfam" id="PF25571">
    <property type="entry name" value="TPR_CCP1_N"/>
    <property type="match status" value="1"/>
</dbReference>
<keyword evidence="5" id="KW-1185">Reference proteome</keyword>